<accession>A0A9D4ALJ0</accession>
<dbReference type="AlphaFoldDB" id="A0A9D4ALJ0"/>
<dbReference type="EMBL" id="JAIQCV010000001">
    <property type="protein sequence ID" value="KAH1129873.1"/>
    <property type="molecule type" value="Genomic_DNA"/>
</dbReference>
<name>A0A9D4ALJ0_9ROSI</name>
<protein>
    <submittedName>
        <fullName evidence="1">Uncharacterized protein</fullName>
    </submittedName>
</protein>
<proteinExistence type="predicted"/>
<organism evidence="1 2">
    <name type="scientific">Gossypium stocksii</name>
    <dbReference type="NCBI Taxonomy" id="47602"/>
    <lineage>
        <taxon>Eukaryota</taxon>
        <taxon>Viridiplantae</taxon>
        <taxon>Streptophyta</taxon>
        <taxon>Embryophyta</taxon>
        <taxon>Tracheophyta</taxon>
        <taxon>Spermatophyta</taxon>
        <taxon>Magnoliopsida</taxon>
        <taxon>eudicotyledons</taxon>
        <taxon>Gunneridae</taxon>
        <taxon>Pentapetalae</taxon>
        <taxon>rosids</taxon>
        <taxon>malvids</taxon>
        <taxon>Malvales</taxon>
        <taxon>Malvaceae</taxon>
        <taxon>Malvoideae</taxon>
        <taxon>Gossypium</taxon>
    </lineage>
</organism>
<evidence type="ECO:0000313" key="1">
    <source>
        <dbReference type="EMBL" id="KAH1129873.1"/>
    </source>
</evidence>
<reference evidence="1 2" key="1">
    <citation type="journal article" date="2021" name="Plant Biotechnol. J.">
        <title>Multi-omics assisted identification of the key and species-specific regulatory components of drought-tolerant mechanisms in Gossypium stocksii.</title>
        <authorList>
            <person name="Yu D."/>
            <person name="Ke L."/>
            <person name="Zhang D."/>
            <person name="Wu Y."/>
            <person name="Sun Y."/>
            <person name="Mei J."/>
            <person name="Sun J."/>
            <person name="Sun Y."/>
        </authorList>
    </citation>
    <scope>NUCLEOTIDE SEQUENCE [LARGE SCALE GENOMIC DNA]</scope>
    <source>
        <strain evidence="2">cv. E1</strain>
        <tissue evidence="1">Leaf</tissue>
    </source>
</reference>
<sequence length="77" mass="8499">METILEDRPIEYCDGKKRQRTKEGKSTGFGKGKRGYVALKAYRVLWCIGGTLKKGVMGSTEEVGEFSGFAINGCGRF</sequence>
<keyword evidence="2" id="KW-1185">Reference proteome</keyword>
<dbReference type="Proteomes" id="UP000828251">
    <property type="component" value="Unassembled WGS sequence"/>
</dbReference>
<evidence type="ECO:0000313" key="2">
    <source>
        <dbReference type="Proteomes" id="UP000828251"/>
    </source>
</evidence>
<gene>
    <name evidence="1" type="ORF">J1N35_001251</name>
</gene>
<comment type="caution">
    <text evidence="1">The sequence shown here is derived from an EMBL/GenBank/DDBJ whole genome shotgun (WGS) entry which is preliminary data.</text>
</comment>